<gene>
    <name evidence="2" type="ORF">BC938DRAFT_471330</name>
</gene>
<accession>A0A433Q8B4</accession>
<organism evidence="2 3">
    <name type="scientific">Jimgerdemannia flammicorona</name>
    <dbReference type="NCBI Taxonomy" id="994334"/>
    <lineage>
        <taxon>Eukaryota</taxon>
        <taxon>Fungi</taxon>
        <taxon>Fungi incertae sedis</taxon>
        <taxon>Mucoromycota</taxon>
        <taxon>Mucoromycotina</taxon>
        <taxon>Endogonomycetes</taxon>
        <taxon>Endogonales</taxon>
        <taxon>Endogonaceae</taxon>
        <taxon>Jimgerdemannia</taxon>
    </lineage>
</organism>
<protein>
    <submittedName>
        <fullName evidence="2">Uncharacterized protein</fullName>
    </submittedName>
</protein>
<dbReference type="Proteomes" id="UP000274822">
    <property type="component" value="Unassembled WGS sequence"/>
</dbReference>
<keyword evidence="1" id="KW-0812">Transmembrane</keyword>
<sequence length="176" mass="20035">MLNSSVAVFWYLQWNISAFVALLSLLATVIFIYHNLRNYPPRNTADFVFVNAPFSIFTSYYFFLGLVSLFWFSDYTRDHPTVHLAITIFVGFVALHLVDYSWRRDWVFAASTAWILFGMAIFLDGTPQVAALVFVGVLSSSIARATIGDWVDSIHARFSRVINGVDERAPLLGERH</sequence>
<dbReference type="EMBL" id="RBNJ01011386">
    <property type="protein sequence ID" value="RUS26020.1"/>
    <property type="molecule type" value="Genomic_DNA"/>
</dbReference>
<evidence type="ECO:0000313" key="2">
    <source>
        <dbReference type="EMBL" id="RUS26020.1"/>
    </source>
</evidence>
<reference evidence="2 3" key="1">
    <citation type="journal article" date="2018" name="New Phytol.">
        <title>Phylogenomics of Endogonaceae and evolution of mycorrhizas within Mucoromycota.</title>
        <authorList>
            <person name="Chang Y."/>
            <person name="Desiro A."/>
            <person name="Na H."/>
            <person name="Sandor L."/>
            <person name="Lipzen A."/>
            <person name="Clum A."/>
            <person name="Barry K."/>
            <person name="Grigoriev I.V."/>
            <person name="Martin F.M."/>
            <person name="Stajich J.E."/>
            <person name="Smith M.E."/>
            <person name="Bonito G."/>
            <person name="Spatafora J.W."/>
        </authorList>
    </citation>
    <scope>NUCLEOTIDE SEQUENCE [LARGE SCALE GENOMIC DNA]</scope>
    <source>
        <strain evidence="2 3">AD002</strain>
    </source>
</reference>
<name>A0A433Q8B4_9FUNG</name>
<comment type="caution">
    <text evidence="2">The sequence shown here is derived from an EMBL/GenBank/DDBJ whole genome shotgun (WGS) entry which is preliminary data.</text>
</comment>
<keyword evidence="1" id="KW-0472">Membrane</keyword>
<proteinExistence type="predicted"/>
<feature type="transmembrane region" description="Helical" evidence="1">
    <location>
        <begin position="48"/>
        <end position="73"/>
    </location>
</feature>
<feature type="transmembrane region" description="Helical" evidence="1">
    <location>
        <begin position="129"/>
        <end position="147"/>
    </location>
</feature>
<keyword evidence="3" id="KW-1185">Reference proteome</keyword>
<feature type="transmembrane region" description="Helical" evidence="1">
    <location>
        <begin position="12"/>
        <end position="36"/>
    </location>
</feature>
<dbReference type="AlphaFoldDB" id="A0A433Q8B4"/>
<keyword evidence="1" id="KW-1133">Transmembrane helix</keyword>
<feature type="transmembrane region" description="Helical" evidence="1">
    <location>
        <begin position="79"/>
        <end position="98"/>
    </location>
</feature>
<evidence type="ECO:0000313" key="3">
    <source>
        <dbReference type="Proteomes" id="UP000274822"/>
    </source>
</evidence>
<feature type="transmembrane region" description="Helical" evidence="1">
    <location>
        <begin position="105"/>
        <end position="123"/>
    </location>
</feature>
<evidence type="ECO:0000256" key="1">
    <source>
        <dbReference type="SAM" id="Phobius"/>
    </source>
</evidence>